<feature type="region of interest" description="Disordered" evidence="1">
    <location>
        <begin position="1"/>
        <end position="39"/>
    </location>
</feature>
<sequence length="93" mass="10013">MSSDIEAHKAATQDITRVDGSRVWQPAALGSSPKEENVPTLASVVHDAPRGTTTPEQPLAIVAVVQRPITTRSCAKSWGAARHQKYAISLWLP</sequence>
<dbReference type="EnsemblFungi" id="EJT73324">
    <property type="protein sequence ID" value="EJT73324"/>
    <property type="gene ID" value="GGTG_10168"/>
</dbReference>
<dbReference type="RefSeq" id="XP_009226298.1">
    <property type="nucleotide sequence ID" value="XM_009228034.1"/>
</dbReference>
<accession>J3P9I8</accession>
<dbReference type="Proteomes" id="UP000006039">
    <property type="component" value="Unassembled WGS sequence"/>
</dbReference>
<proteinExistence type="predicted"/>
<dbReference type="GeneID" id="20350626"/>
<reference evidence="4" key="1">
    <citation type="submission" date="2010-07" db="EMBL/GenBank/DDBJ databases">
        <title>The genome sequence of Gaeumannomyces graminis var. tritici strain R3-111a-1.</title>
        <authorList>
            <consortium name="The Broad Institute Genome Sequencing Platform"/>
            <person name="Ma L.-J."/>
            <person name="Dead R."/>
            <person name="Young S."/>
            <person name="Zeng Q."/>
            <person name="Koehrsen M."/>
            <person name="Alvarado L."/>
            <person name="Berlin A."/>
            <person name="Chapman S.B."/>
            <person name="Chen Z."/>
            <person name="Freedman E."/>
            <person name="Gellesch M."/>
            <person name="Goldberg J."/>
            <person name="Griggs A."/>
            <person name="Gujja S."/>
            <person name="Heilman E.R."/>
            <person name="Heiman D."/>
            <person name="Hepburn T."/>
            <person name="Howarth C."/>
            <person name="Jen D."/>
            <person name="Larson L."/>
            <person name="Mehta T."/>
            <person name="Neiman D."/>
            <person name="Pearson M."/>
            <person name="Roberts A."/>
            <person name="Saif S."/>
            <person name="Shea T."/>
            <person name="Shenoy N."/>
            <person name="Sisk P."/>
            <person name="Stolte C."/>
            <person name="Sykes S."/>
            <person name="Walk T."/>
            <person name="White J."/>
            <person name="Yandava C."/>
            <person name="Haas B."/>
            <person name="Nusbaum C."/>
            <person name="Birren B."/>
        </authorList>
    </citation>
    <scope>NUCLEOTIDE SEQUENCE [LARGE SCALE GENOMIC DNA]</scope>
    <source>
        <strain evidence="4">R3-111a-1</strain>
    </source>
</reference>
<dbReference type="EMBL" id="GL385399">
    <property type="protein sequence ID" value="EJT73324.1"/>
    <property type="molecule type" value="Genomic_DNA"/>
</dbReference>
<reference evidence="3" key="5">
    <citation type="submission" date="2018-04" db="UniProtKB">
        <authorList>
            <consortium name="EnsemblFungi"/>
        </authorList>
    </citation>
    <scope>IDENTIFICATION</scope>
    <source>
        <strain evidence="3">R3-111a-1</strain>
    </source>
</reference>
<organism evidence="2">
    <name type="scientific">Gaeumannomyces tritici (strain R3-111a-1)</name>
    <name type="common">Wheat and barley take-all root rot fungus</name>
    <name type="synonym">Gaeumannomyces graminis var. tritici</name>
    <dbReference type="NCBI Taxonomy" id="644352"/>
    <lineage>
        <taxon>Eukaryota</taxon>
        <taxon>Fungi</taxon>
        <taxon>Dikarya</taxon>
        <taxon>Ascomycota</taxon>
        <taxon>Pezizomycotina</taxon>
        <taxon>Sordariomycetes</taxon>
        <taxon>Sordariomycetidae</taxon>
        <taxon>Magnaporthales</taxon>
        <taxon>Magnaporthaceae</taxon>
        <taxon>Gaeumannomyces</taxon>
    </lineage>
</organism>
<dbReference type="HOGENOM" id="CLU_2399812_0_0_1"/>
<protein>
    <submittedName>
        <fullName evidence="2 3">Uncharacterized protein</fullName>
    </submittedName>
</protein>
<feature type="compositionally biased region" description="Basic and acidic residues" evidence="1">
    <location>
        <begin position="1"/>
        <end position="20"/>
    </location>
</feature>
<evidence type="ECO:0000313" key="3">
    <source>
        <dbReference type="EnsemblFungi" id="EJT73324"/>
    </source>
</evidence>
<evidence type="ECO:0000313" key="4">
    <source>
        <dbReference type="Proteomes" id="UP000006039"/>
    </source>
</evidence>
<gene>
    <name evidence="3" type="primary">20350626</name>
    <name evidence="2" type="ORF">GGTG_10168</name>
</gene>
<name>J3P9I8_GAET3</name>
<reference evidence="2" key="2">
    <citation type="submission" date="2010-07" db="EMBL/GenBank/DDBJ databases">
        <authorList>
            <consortium name="The Broad Institute Genome Sequencing Platform"/>
            <consortium name="Broad Institute Genome Sequencing Center for Infectious Disease"/>
            <person name="Ma L.-J."/>
            <person name="Dead R."/>
            <person name="Young S."/>
            <person name="Zeng Q."/>
            <person name="Koehrsen M."/>
            <person name="Alvarado L."/>
            <person name="Berlin A."/>
            <person name="Chapman S.B."/>
            <person name="Chen Z."/>
            <person name="Freedman E."/>
            <person name="Gellesch M."/>
            <person name="Goldberg J."/>
            <person name="Griggs A."/>
            <person name="Gujja S."/>
            <person name="Heilman E.R."/>
            <person name="Heiman D."/>
            <person name="Hepburn T."/>
            <person name="Howarth C."/>
            <person name="Jen D."/>
            <person name="Larson L."/>
            <person name="Mehta T."/>
            <person name="Neiman D."/>
            <person name="Pearson M."/>
            <person name="Roberts A."/>
            <person name="Saif S."/>
            <person name="Shea T."/>
            <person name="Shenoy N."/>
            <person name="Sisk P."/>
            <person name="Stolte C."/>
            <person name="Sykes S."/>
            <person name="Walk T."/>
            <person name="White J."/>
            <person name="Yandava C."/>
            <person name="Haas B."/>
            <person name="Nusbaum C."/>
            <person name="Birren B."/>
        </authorList>
    </citation>
    <scope>NUCLEOTIDE SEQUENCE</scope>
    <source>
        <strain evidence="2">R3-111a-1</strain>
    </source>
</reference>
<keyword evidence="4" id="KW-1185">Reference proteome</keyword>
<reference evidence="2" key="3">
    <citation type="submission" date="2010-09" db="EMBL/GenBank/DDBJ databases">
        <title>Annotation of Gaeumannomyces graminis var. tritici R3-111a-1.</title>
        <authorList>
            <consortium name="The Broad Institute Genome Sequencing Platform"/>
            <person name="Ma L.-J."/>
            <person name="Dead R."/>
            <person name="Young S.K."/>
            <person name="Zeng Q."/>
            <person name="Gargeya S."/>
            <person name="Fitzgerald M."/>
            <person name="Haas B."/>
            <person name="Abouelleil A."/>
            <person name="Alvarado L."/>
            <person name="Arachchi H.M."/>
            <person name="Berlin A."/>
            <person name="Brown A."/>
            <person name="Chapman S.B."/>
            <person name="Chen Z."/>
            <person name="Dunbar C."/>
            <person name="Freedman E."/>
            <person name="Gearin G."/>
            <person name="Gellesch M."/>
            <person name="Goldberg J."/>
            <person name="Griggs A."/>
            <person name="Gujja S."/>
            <person name="Heiman D."/>
            <person name="Howarth C."/>
            <person name="Larson L."/>
            <person name="Lui A."/>
            <person name="MacDonald P.J.P."/>
            <person name="Mehta T."/>
            <person name="Montmayeur A."/>
            <person name="Murphy C."/>
            <person name="Neiman D."/>
            <person name="Pearson M."/>
            <person name="Priest M."/>
            <person name="Roberts A."/>
            <person name="Saif S."/>
            <person name="Shea T."/>
            <person name="Shenoy N."/>
            <person name="Sisk P."/>
            <person name="Stolte C."/>
            <person name="Sykes S."/>
            <person name="Yandava C."/>
            <person name="Wortman J."/>
            <person name="Nusbaum C."/>
            <person name="Birren B."/>
        </authorList>
    </citation>
    <scope>NUCLEOTIDE SEQUENCE</scope>
    <source>
        <strain evidence="2">R3-111a-1</strain>
    </source>
</reference>
<evidence type="ECO:0000256" key="1">
    <source>
        <dbReference type="SAM" id="MobiDB-lite"/>
    </source>
</evidence>
<evidence type="ECO:0000313" key="2">
    <source>
        <dbReference type="EMBL" id="EJT73324.1"/>
    </source>
</evidence>
<reference evidence="3" key="4">
    <citation type="journal article" date="2015" name="G3 (Bethesda)">
        <title>Genome sequences of three phytopathogenic species of the Magnaporthaceae family of fungi.</title>
        <authorList>
            <person name="Okagaki L.H."/>
            <person name="Nunes C.C."/>
            <person name="Sailsbery J."/>
            <person name="Clay B."/>
            <person name="Brown D."/>
            <person name="John T."/>
            <person name="Oh Y."/>
            <person name="Young N."/>
            <person name="Fitzgerald M."/>
            <person name="Haas B.J."/>
            <person name="Zeng Q."/>
            <person name="Young S."/>
            <person name="Adiconis X."/>
            <person name="Fan L."/>
            <person name="Levin J.Z."/>
            <person name="Mitchell T.K."/>
            <person name="Okubara P.A."/>
            <person name="Farman M.L."/>
            <person name="Kohn L.M."/>
            <person name="Birren B."/>
            <person name="Ma L.-J."/>
            <person name="Dean R.A."/>
        </authorList>
    </citation>
    <scope>NUCLEOTIDE SEQUENCE</scope>
    <source>
        <strain evidence="3">R3-111a-1</strain>
    </source>
</reference>
<dbReference type="AlphaFoldDB" id="J3P9I8"/>
<dbReference type="VEuPathDB" id="FungiDB:GGTG_10168"/>